<feature type="transmembrane region" description="Helical" evidence="7">
    <location>
        <begin position="12"/>
        <end position="37"/>
    </location>
</feature>
<dbReference type="PANTHER" id="PTHR43744">
    <property type="entry name" value="ABC TRANSPORTER PERMEASE PROTEIN MG189-RELATED-RELATED"/>
    <property type="match status" value="1"/>
</dbReference>
<dbReference type="Proteomes" id="UP000612456">
    <property type="component" value="Unassembled WGS sequence"/>
</dbReference>
<reference evidence="9" key="1">
    <citation type="journal article" date="2014" name="Int. J. Syst. Evol. Microbiol.">
        <title>Complete genome sequence of Corynebacterium casei LMG S-19264T (=DSM 44701T), isolated from a smear-ripened cheese.</title>
        <authorList>
            <consortium name="US DOE Joint Genome Institute (JGI-PGF)"/>
            <person name="Walter F."/>
            <person name="Albersmeier A."/>
            <person name="Kalinowski J."/>
            <person name="Ruckert C."/>
        </authorList>
    </citation>
    <scope>NUCLEOTIDE SEQUENCE</scope>
    <source>
        <strain evidence="9">CGMCC 1.15178</strain>
    </source>
</reference>
<comment type="caution">
    <text evidence="9">The sequence shown here is derived from an EMBL/GenBank/DDBJ whole genome shotgun (WGS) entry which is preliminary data.</text>
</comment>
<evidence type="ECO:0000259" key="8">
    <source>
        <dbReference type="PROSITE" id="PS50928"/>
    </source>
</evidence>
<comment type="similarity">
    <text evidence="7">Belongs to the binding-protein-dependent transport system permease family.</text>
</comment>
<dbReference type="PANTHER" id="PTHR43744:SF9">
    <property type="entry name" value="POLYGALACTURONAN_RHAMNOGALACTURONAN TRANSPORT SYSTEM PERMEASE PROTEIN YTCP"/>
    <property type="match status" value="1"/>
</dbReference>
<evidence type="ECO:0000256" key="3">
    <source>
        <dbReference type="ARBA" id="ARBA00022475"/>
    </source>
</evidence>
<keyword evidence="3" id="KW-1003">Cell membrane</keyword>
<evidence type="ECO:0000313" key="9">
    <source>
        <dbReference type="EMBL" id="GGE01463.1"/>
    </source>
</evidence>
<dbReference type="GO" id="GO:0055085">
    <property type="term" value="P:transmembrane transport"/>
    <property type="evidence" value="ECO:0007669"/>
    <property type="project" value="InterPro"/>
</dbReference>
<evidence type="ECO:0000256" key="7">
    <source>
        <dbReference type="RuleBase" id="RU363032"/>
    </source>
</evidence>
<dbReference type="EMBL" id="BMHP01000016">
    <property type="protein sequence ID" value="GGE01463.1"/>
    <property type="molecule type" value="Genomic_DNA"/>
</dbReference>
<sequence>MRETQFDRIFYIANYLVLSIVMLAILYPLYFIVIASISDPELVSTGNVWIIPKGLNVEGYQNVFKNDIIWTGYANTIIYTILGTAVNLVVTVMCAYALSRKHLPGKGILMGVFVLTMFFGGGLIPSYILIKSLGLIDTRAALIIPAAMSVFNMIITRTFFQSTIPDEIHEASKMDGSSEWHTFIRIGLPLSAPIIAVMALFYGVGHWNQYFSALLFIYDQKLYPLQLVLRNILVLNQQLNMDFSSVRSTDEINVLVRQANMAESMKYALVFIASFPVLAAYPFVQKHFVRGALIGSLKG</sequence>
<name>A0A916ZKT2_9BACL</name>
<accession>A0A916ZKT2</accession>
<dbReference type="GO" id="GO:0005886">
    <property type="term" value="C:plasma membrane"/>
    <property type="evidence" value="ECO:0007669"/>
    <property type="project" value="UniProtKB-SubCell"/>
</dbReference>
<evidence type="ECO:0000256" key="6">
    <source>
        <dbReference type="ARBA" id="ARBA00023136"/>
    </source>
</evidence>
<evidence type="ECO:0000256" key="4">
    <source>
        <dbReference type="ARBA" id="ARBA00022692"/>
    </source>
</evidence>
<dbReference type="InterPro" id="IPR035906">
    <property type="entry name" value="MetI-like_sf"/>
</dbReference>
<evidence type="ECO:0000256" key="5">
    <source>
        <dbReference type="ARBA" id="ARBA00022989"/>
    </source>
</evidence>
<feature type="transmembrane region" description="Helical" evidence="7">
    <location>
        <begin position="267"/>
        <end position="284"/>
    </location>
</feature>
<organism evidence="9 10">
    <name type="scientific">Paenibacillus nasutitermitis</name>
    <dbReference type="NCBI Taxonomy" id="1652958"/>
    <lineage>
        <taxon>Bacteria</taxon>
        <taxon>Bacillati</taxon>
        <taxon>Bacillota</taxon>
        <taxon>Bacilli</taxon>
        <taxon>Bacillales</taxon>
        <taxon>Paenibacillaceae</taxon>
        <taxon>Paenibacillus</taxon>
    </lineage>
</organism>
<dbReference type="RefSeq" id="WP_189000618.1">
    <property type="nucleotide sequence ID" value="NZ_BMHP01000016.1"/>
</dbReference>
<dbReference type="Pfam" id="PF00528">
    <property type="entry name" value="BPD_transp_1"/>
    <property type="match status" value="1"/>
</dbReference>
<keyword evidence="10" id="KW-1185">Reference proteome</keyword>
<evidence type="ECO:0000313" key="10">
    <source>
        <dbReference type="Proteomes" id="UP000612456"/>
    </source>
</evidence>
<feature type="transmembrane region" description="Helical" evidence="7">
    <location>
        <begin position="180"/>
        <end position="204"/>
    </location>
</feature>
<dbReference type="InterPro" id="IPR000515">
    <property type="entry name" value="MetI-like"/>
</dbReference>
<evidence type="ECO:0000256" key="1">
    <source>
        <dbReference type="ARBA" id="ARBA00004651"/>
    </source>
</evidence>
<feature type="transmembrane region" description="Helical" evidence="7">
    <location>
        <begin position="108"/>
        <end position="130"/>
    </location>
</feature>
<dbReference type="CDD" id="cd06261">
    <property type="entry name" value="TM_PBP2"/>
    <property type="match status" value="1"/>
</dbReference>
<dbReference type="Gene3D" id="1.10.3720.10">
    <property type="entry name" value="MetI-like"/>
    <property type="match status" value="1"/>
</dbReference>
<evidence type="ECO:0000256" key="2">
    <source>
        <dbReference type="ARBA" id="ARBA00022448"/>
    </source>
</evidence>
<keyword evidence="5 7" id="KW-1133">Transmembrane helix</keyword>
<keyword evidence="2 7" id="KW-0813">Transport</keyword>
<keyword evidence="4 7" id="KW-0812">Transmembrane</keyword>
<reference evidence="9" key="2">
    <citation type="submission" date="2020-09" db="EMBL/GenBank/DDBJ databases">
        <authorList>
            <person name="Sun Q."/>
            <person name="Zhou Y."/>
        </authorList>
    </citation>
    <scope>NUCLEOTIDE SEQUENCE</scope>
    <source>
        <strain evidence="9">CGMCC 1.15178</strain>
    </source>
</reference>
<proteinExistence type="inferred from homology"/>
<feature type="domain" description="ABC transmembrane type-1" evidence="8">
    <location>
        <begin position="73"/>
        <end position="273"/>
    </location>
</feature>
<dbReference type="PROSITE" id="PS50928">
    <property type="entry name" value="ABC_TM1"/>
    <property type="match status" value="1"/>
</dbReference>
<dbReference type="AlphaFoldDB" id="A0A916ZKT2"/>
<keyword evidence="6 7" id="KW-0472">Membrane</keyword>
<protein>
    <submittedName>
        <fullName evidence="9">Sugar ABC transporter permease</fullName>
    </submittedName>
</protein>
<feature type="transmembrane region" description="Helical" evidence="7">
    <location>
        <begin position="77"/>
        <end position="96"/>
    </location>
</feature>
<dbReference type="SUPFAM" id="SSF161098">
    <property type="entry name" value="MetI-like"/>
    <property type="match status" value="1"/>
</dbReference>
<gene>
    <name evidence="9" type="ORF">GCM10010911_70430</name>
</gene>
<comment type="subcellular location">
    <subcellularLocation>
        <location evidence="1 7">Cell membrane</location>
        <topology evidence="1 7">Multi-pass membrane protein</topology>
    </subcellularLocation>
</comment>